<evidence type="ECO:0000313" key="1">
    <source>
        <dbReference type="EMBL" id="PUV23944.1"/>
    </source>
</evidence>
<dbReference type="Pfam" id="PF16132">
    <property type="entry name" value="DUF4843"/>
    <property type="match status" value="1"/>
</dbReference>
<organism evidence="1 2">
    <name type="scientific">Sphingobacterium athyrii</name>
    <dbReference type="NCBI Taxonomy" id="2152717"/>
    <lineage>
        <taxon>Bacteria</taxon>
        <taxon>Pseudomonadati</taxon>
        <taxon>Bacteroidota</taxon>
        <taxon>Sphingobacteriia</taxon>
        <taxon>Sphingobacteriales</taxon>
        <taxon>Sphingobacteriaceae</taxon>
        <taxon>Sphingobacterium</taxon>
    </lineage>
</organism>
<keyword evidence="2" id="KW-1185">Reference proteome</keyword>
<sequence length="270" mass="31518">MKKNSYILLPFVLFLFFSCQKTELKTYDAASNVYFDLSSQARDSIVYTFAYEMTRASDTLYIPVRLMGNRMGDQRHFQVYVEKDSSTARSSEHYEALFAEYPLEADRGIGYVPLIIHNTRDLEEKSVSLILKLKASPDFGIDDPRLIRTYIVLSAQLEKPNWWDNWSPLGEYSRVRHQLFFIATEQRQLSTEGLDAPKNLYFANLLTIMLNDPFKWVADHPERGYVLESRDNGQSYIFYHKDNPNRPIQLKKNTGVGKFFFIDESGKELR</sequence>
<reference evidence="1 2" key="1">
    <citation type="submission" date="2018-04" db="EMBL/GenBank/DDBJ databases">
        <title>Sphingobacterium sp. M46 Genome.</title>
        <authorList>
            <person name="Cheng J."/>
            <person name="Li Y."/>
        </authorList>
    </citation>
    <scope>NUCLEOTIDE SEQUENCE [LARGE SCALE GENOMIC DNA]</scope>
    <source>
        <strain evidence="1 2">M46</strain>
    </source>
</reference>
<accession>A0A363NT44</accession>
<evidence type="ECO:0008006" key="3">
    <source>
        <dbReference type="Google" id="ProtNLM"/>
    </source>
</evidence>
<evidence type="ECO:0000313" key="2">
    <source>
        <dbReference type="Proteomes" id="UP000250831"/>
    </source>
</evidence>
<dbReference type="EMBL" id="QCXX01000003">
    <property type="protein sequence ID" value="PUV23944.1"/>
    <property type="molecule type" value="Genomic_DNA"/>
</dbReference>
<protein>
    <recommendedName>
        <fullName evidence="3">DUF4843 domain-containing protein</fullName>
    </recommendedName>
</protein>
<dbReference type="Proteomes" id="UP000250831">
    <property type="component" value="Unassembled WGS sequence"/>
</dbReference>
<dbReference type="PROSITE" id="PS51257">
    <property type="entry name" value="PROKAR_LIPOPROTEIN"/>
    <property type="match status" value="1"/>
</dbReference>
<dbReference type="AlphaFoldDB" id="A0A363NT44"/>
<comment type="caution">
    <text evidence="1">The sequence shown here is derived from an EMBL/GenBank/DDBJ whole genome shotgun (WGS) entry which is preliminary data.</text>
</comment>
<name>A0A363NT44_9SPHI</name>
<dbReference type="RefSeq" id="WP_108633873.1">
    <property type="nucleotide sequence ID" value="NZ_QCXX01000003.1"/>
</dbReference>
<gene>
    <name evidence="1" type="ORF">DCO56_11200</name>
</gene>
<proteinExistence type="predicted"/>
<dbReference type="OrthoDB" id="1094829at2"/>
<dbReference type="InterPro" id="IPR032299">
    <property type="entry name" value="DUF4843"/>
</dbReference>